<protein>
    <submittedName>
        <fullName evidence="4">Membrane-bound lytic murein transglycosylase D</fullName>
        <ecNumber evidence="4">4.2.2.-</ecNumber>
    </submittedName>
</protein>
<dbReference type="Pfam" id="PF01476">
    <property type="entry name" value="LysM"/>
    <property type="match status" value="2"/>
</dbReference>
<dbReference type="Proteomes" id="UP000006380">
    <property type="component" value="Chromosome"/>
</dbReference>
<dbReference type="InterPro" id="IPR018392">
    <property type="entry name" value="LysM"/>
</dbReference>
<feature type="domain" description="LysM" evidence="3">
    <location>
        <begin position="307"/>
        <end position="350"/>
    </location>
</feature>
<dbReference type="Pfam" id="PF01464">
    <property type="entry name" value="SLT"/>
    <property type="match status" value="1"/>
</dbReference>
<name>A7GXG0_CAMC5</name>
<proteinExistence type="inferred from homology"/>
<organism evidence="4 5">
    <name type="scientific">Campylobacter curvus (strain 525.92)</name>
    <dbReference type="NCBI Taxonomy" id="360105"/>
    <lineage>
        <taxon>Bacteria</taxon>
        <taxon>Pseudomonadati</taxon>
        <taxon>Campylobacterota</taxon>
        <taxon>Epsilonproteobacteria</taxon>
        <taxon>Campylobacterales</taxon>
        <taxon>Campylobacteraceae</taxon>
        <taxon>Campylobacter</taxon>
    </lineage>
</organism>
<reference evidence="4" key="1">
    <citation type="submission" date="2016-07" db="EMBL/GenBank/DDBJ databases">
        <title>Comparative genomics of the Campylobacter concisus group.</title>
        <authorList>
            <person name="Miller W.G."/>
            <person name="Yee E."/>
            <person name="Chapman M.H."/>
            <person name="Huynh S."/>
            <person name="Bono J.L."/>
            <person name="On S.L.W."/>
            <person name="StLeger J."/>
            <person name="Foster G."/>
            <person name="Parker C.T."/>
        </authorList>
    </citation>
    <scope>NUCLEOTIDE SEQUENCE</scope>
    <source>
        <strain evidence="4">525.92</strain>
    </source>
</reference>
<dbReference type="RefSeq" id="WP_011992059.1">
    <property type="nucleotide sequence ID" value="NC_009715.2"/>
</dbReference>
<dbReference type="InterPro" id="IPR023346">
    <property type="entry name" value="Lysozyme-like_dom_sf"/>
</dbReference>
<keyword evidence="5" id="KW-1185">Reference proteome</keyword>
<dbReference type="Gene3D" id="1.10.530.10">
    <property type="match status" value="1"/>
</dbReference>
<dbReference type="CDD" id="cd16894">
    <property type="entry name" value="MltD-like"/>
    <property type="match status" value="1"/>
</dbReference>
<dbReference type="SUPFAM" id="SSF53955">
    <property type="entry name" value="Lysozyme-like"/>
    <property type="match status" value="1"/>
</dbReference>
<dbReference type="PANTHER" id="PTHR37423:SF2">
    <property type="entry name" value="MEMBRANE-BOUND LYTIC MUREIN TRANSGLYCOSYLASE C"/>
    <property type="match status" value="1"/>
</dbReference>
<keyword evidence="2" id="KW-0732">Signal</keyword>
<comment type="similarity">
    <text evidence="1">Belongs to the transglycosylase Slt family.</text>
</comment>
<sequence length="403" mass="44923">MKAILKIFLIFACSLSLFASAPERDPYEAQAKILKELDIDTSFMKTSYYANMRKGIQSSQVRTFTDALKSGYMYIPMIKTQIKASGVPDSFFYLAMIESGFSNHTVSNAKATGMWQFMEKTARLHGLKVGEYVDERKDPVESTKAATTYLRSLKNQFGKWYLAALAYNCGDGCLSKAIQKAGTDDLATLIDPEKKYLPPETRKFIIKILRAAYIAKDADFIVSKDSSLLNVSGGLKLTKVEVPGGTNLAQIGDSIGLGTKKMKDNNPHLKFVFTPPTLKNYYVYIPENKKKLFTENFKPFNGKNNFYTYTVKKGDTLLAISKKTGISHRAIKSYNELKTNAVAYNQKLIIPSSNHNKIQNYTIQNGDTLATLSKKFKVDEKDIKEANSLASSNLSVGAKIVIP</sequence>
<feature type="chain" id="PRO_5002707486" evidence="2">
    <location>
        <begin position="22"/>
        <end position="403"/>
    </location>
</feature>
<keyword evidence="4" id="KW-0456">Lyase</keyword>
<dbReference type="PROSITE" id="PS51782">
    <property type="entry name" value="LYSM"/>
    <property type="match status" value="2"/>
</dbReference>
<dbReference type="KEGG" id="ccv:CCV52592_0459"/>
<evidence type="ECO:0000256" key="1">
    <source>
        <dbReference type="ARBA" id="ARBA00007734"/>
    </source>
</evidence>
<dbReference type="EMBL" id="CP000767">
    <property type="protein sequence ID" value="EAU00709.1"/>
    <property type="molecule type" value="Genomic_DNA"/>
</dbReference>
<dbReference type="AlphaFoldDB" id="A7GXG0"/>
<evidence type="ECO:0000313" key="5">
    <source>
        <dbReference type="Proteomes" id="UP000006380"/>
    </source>
</evidence>
<dbReference type="EC" id="4.2.2.-" evidence="4"/>
<evidence type="ECO:0000256" key="2">
    <source>
        <dbReference type="SAM" id="SignalP"/>
    </source>
</evidence>
<dbReference type="SUPFAM" id="SSF54106">
    <property type="entry name" value="LysM domain"/>
    <property type="match status" value="2"/>
</dbReference>
<evidence type="ECO:0000313" key="4">
    <source>
        <dbReference type="EMBL" id="EAU00709.1"/>
    </source>
</evidence>
<feature type="signal peptide" evidence="2">
    <location>
        <begin position="1"/>
        <end position="21"/>
    </location>
</feature>
<dbReference type="PANTHER" id="PTHR37423">
    <property type="entry name" value="SOLUBLE LYTIC MUREIN TRANSGLYCOSYLASE-RELATED"/>
    <property type="match status" value="1"/>
</dbReference>
<dbReference type="InterPro" id="IPR008258">
    <property type="entry name" value="Transglycosylase_SLT_dom_1"/>
</dbReference>
<dbReference type="CDD" id="cd00118">
    <property type="entry name" value="LysM"/>
    <property type="match status" value="2"/>
</dbReference>
<dbReference type="GO" id="GO:0016829">
    <property type="term" value="F:lyase activity"/>
    <property type="evidence" value="ECO:0007669"/>
    <property type="project" value="UniProtKB-KW"/>
</dbReference>
<dbReference type="Gene3D" id="3.10.350.10">
    <property type="entry name" value="LysM domain"/>
    <property type="match status" value="2"/>
</dbReference>
<dbReference type="HOGENOM" id="CLU_009520_1_0_7"/>
<dbReference type="STRING" id="360105.CCV52592_0459"/>
<gene>
    <name evidence="4" type="primary">mltD</name>
    <name evidence="4" type="ORF">CCV52592_0459</name>
</gene>
<dbReference type="InterPro" id="IPR036779">
    <property type="entry name" value="LysM_dom_sf"/>
</dbReference>
<accession>A7GXG0</accession>
<dbReference type="SMART" id="SM00257">
    <property type="entry name" value="LysM"/>
    <property type="match status" value="2"/>
</dbReference>
<feature type="domain" description="LysM" evidence="3">
    <location>
        <begin position="359"/>
        <end position="402"/>
    </location>
</feature>
<dbReference type="OrthoDB" id="9815002at2"/>
<evidence type="ECO:0000259" key="3">
    <source>
        <dbReference type="PROSITE" id="PS51782"/>
    </source>
</evidence>